<proteinExistence type="predicted"/>
<dbReference type="AlphaFoldDB" id="A0A392W1T2"/>
<feature type="non-terminal residue" evidence="1">
    <location>
        <position position="34"/>
    </location>
</feature>
<reference evidence="1 2" key="1">
    <citation type="journal article" date="2018" name="Front. Plant Sci.">
        <title>Red Clover (Trifolium pratense) and Zigzag Clover (T. medium) - A Picture of Genomic Similarities and Differences.</title>
        <authorList>
            <person name="Dluhosova J."/>
            <person name="Istvanek J."/>
            <person name="Nedelnik J."/>
            <person name="Repkova J."/>
        </authorList>
    </citation>
    <scope>NUCLEOTIDE SEQUENCE [LARGE SCALE GENOMIC DNA]</scope>
    <source>
        <strain evidence="2">cv. 10/8</strain>
        <tissue evidence="1">Leaf</tissue>
    </source>
</reference>
<keyword evidence="2" id="KW-1185">Reference proteome</keyword>
<evidence type="ECO:0000313" key="1">
    <source>
        <dbReference type="EMBL" id="MCI92865.1"/>
    </source>
</evidence>
<organism evidence="1 2">
    <name type="scientific">Trifolium medium</name>
    <dbReference type="NCBI Taxonomy" id="97028"/>
    <lineage>
        <taxon>Eukaryota</taxon>
        <taxon>Viridiplantae</taxon>
        <taxon>Streptophyta</taxon>
        <taxon>Embryophyta</taxon>
        <taxon>Tracheophyta</taxon>
        <taxon>Spermatophyta</taxon>
        <taxon>Magnoliopsida</taxon>
        <taxon>eudicotyledons</taxon>
        <taxon>Gunneridae</taxon>
        <taxon>Pentapetalae</taxon>
        <taxon>rosids</taxon>
        <taxon>fabids</taxon>
        <taxon>Fabales</taxon>
        <taxon>Fabaceae</taxon>
        <taxon>Papilionoideae</taxon>
        <taxon>50 kb inversion clade</taxon>
        <taxon>NPAAA clade</taxon>
        <taxon>Hologalegina</taxon>
        <taxon>IRL clade</taxon>
        <taxon>Trifolieae</taxon>
        <taxon>Trifolium</taxon>
    </lineage>
</organism>
<accession>A0A392W1T2</accession>
<dbReference type="EMBL" id="LXQA011313055">
    <property type="protein sequence ID" value="MCI92865.1"/>
    <property type="molecule type" value="Genomic_DNA"/>
</dbReference>
<protein>
    <submittedName>
        <fullName evidence="1">Uncharacterized protein</fullName>
    </submittedName>
</protein>
<comment type="caution">
    <text evidence="1">The sequence shown here is derived from an EMBL/GenBank/DDBJ whole genome shotgun (WGS) entry which is preliminary data.</text>
</comment>
<dbReference type="Proteomes" id="UP000265520">
    <property type="component" value="Unassembled WGS sequence"/>
</dbReference>
<evidence type="ECO:0000313" key="2">
    <source>
        <dbReference type="Proteomes" id="UP000265520"/>
    </source>
</evidence>
<name>A0A392W1T2_9FABA</name>
<sequence>MVVAARSCVLLLQNGSPSELRPSLSEASSAAAAA</sequence>